<proteinExistence type="predicted"/>
<name>A0A9W7C5D9_9STRA</name>
<feature type="compositionally biased region" description="Basic and acidic residues" evidence="1">
    <location>
        <begin position="62"/>
        <end position="74"/>
    </location>
</feature>
<evidence type="ECO:0000313" key="3">
    <source>
        <dbReference type="Proteomes" id="UP001165122"/>
    </source>
</evidence>
<feature type="region of interest" description="Disordered" evidence="1">
    <location>
        <begin position="33"/>
        <end position="98"/>
    </location>
</feature>
<gene>
    <name evidence="2" type="ORF">TrLO_g5548</name>
</gene>
<protein>
    <submittedName>
        <fullName evidence="2">Uncharacterized protein</fullName>
    </submittedName>
</protein>
<sequence length="98" mass="10758">MTAQMSALKEENLQLKAMLLAVIIKVGAEVDAEVGTDDKGDDYQAKKPEDKITQWKLNRKGGKADPDKPPHPPEPDPSTVQNPIPQDQDPDVELSTLK</sequence>
<feature type="compositionally biased region" description="Basic and acidic residues" evidence="1">
    <location>
        <begin position="36"/>
        <end position="53"/>
    </location>
</feature>
<evidence type="ECO:0000313" key="2">
    <source>
        <dbReference type="EMBL" id="GMI03572.1"/>
    </source>
</evidence>
<organism evidence="2 3">
    <name type="scientific">Triparma laevis f. longispina</name>
    <dbReference type="NCBI Taxonomy" id="1714387"/>
    <lineage>
        <taxon>Eukaryota</taxon>
        <taxon>Sar</taxon>
        <taxon>Stramenopiles</taxon>
        <taxon>Ochrophyta</taxon>
        <taxon>Bolidophyceae</taxon>
        <taxon>Parmales</taxon>
        <taxon>Triparmaceae</taxon>
        <taxon>Triparma</taxon>
    </lineage>
</organism>
<dbReference type="EMBL" id="BRXW01000059">
    <property type="protein sequence ID" value="GMI03572.1"/>
    <property type="molecule type" value="Genomic_DNA"/>
</dbReference>
<keyword evidence="3" id="KW-1185">Reference proteome</keyword>
<comment type="caution">
    <text evidence="2">The sequence shown here is derived from an EMBL/GenBank/DDBJ whole genome shotgun (WGS) entry which is preliminary data.</text>
</comment>
<reference evidence="3" key="1">
    <citation type="journal article" date="2023" name="Commun. Biol.">
        <title>Genome analysis of Parmales, the sister group of diatoms, reveals the evolutionary specialization of diatoms from phago-mixotrophs to photoautotrophs.</title>
        <authorList>
            <person name="Ban H."/>
            <person name="Sato S."/>
            <person name="Yoshikawa S."/>
            <person name="Yamada K."/>
            <person name="Nakamura Y."/>
            <person name="Ichinomiya M."/>
            <person name="Sato N."/>
            <person name="Blanc-Mathieu R."/>
            <person name="Endo H."/>
            <person name="Kuwata A."/>
            <person name="Ogata H."/>
        </authorList>
    </citation>
    <scope>NUCLEOTIDE SEQUENCE [LARGE SCALE GENOMIC DNA]</scope>
    <source>
        <strain evidence="3">NIES 3700</strain>
    </source>
</reference>
<dbReference type="Proteomes" id="UP001165122">
    <property type="component" value="Unassembled WGS sequence"/>
</dbReference>
<dbReference type="AlphaFoldDB" id="A0A9W7C5D9"/>
<accession>A0A9W7C5D9</accession>
<evidence type="ECO:0000256" key="1">
    <source>
        <dbReference type="SAM" id="MobiDB-lite"/>
    </source>
</evidence>